<comment type="caution">
    <text evidence="2">The sequence shown here is derived from an EMBL/GenBank/DDBJ whole genome shotgun (WGS) entry which is preliminary data.</text>
</comment>
<sequence>MESPDPASLDNLNEFVLPDPVGWLPLAPVWKFLISIAIVWLTAWVWIRVIRFLRNAYRRQAIGELAVIEAEADVVKLNELLKRTAMTAYGRDEVASLHGERWVEFLHSASPPTSNRSIAILGDASSQPSMVLSADKRTELFAFARDWICHHSPKATSC</sequence>
<name>A0A5C6FG05_9BACT</name>
<gene>
    <name evidence="2" type="ORF">Poly51_13580</name>
</gene>
<dbReference type="AlphaFoldDB" id="A0A5C6FG05"/>
<organism evidence="2 3">
    <name type="scientific">Rubripirellula tenax</name>
    <dbReference type="NCBI Taxonomy" id="2528015"/>
    <lineage>
        <taxon>Bacteria</taxon>
        <taxon>Pseudomonadati</taxon>
        <taxon>Planctomycetota</taxon>
        <taxon>Planctomycetia</taxon>
        <taxon>Pirellulales</taxon>
        <taxon>Pirellulaceae</taxon>
        <taxon>Rubripirellula</taxon>
    </lineage>
</organism>
<proteinExistence type="predicted"/>
<feature type="transmembrane region" description="Helical" evidence="1">
    <location>
        <begin position="29"/>
        <end position="50"/>
    </location>
</feature>
<keyword evidence="1" id="KW-0812">Transmembrane</keyword>
<protein>
    <recommendedName>
        <fullName evidence="4">DUF4381 domain-containing protein</fullName>
    </recommendedName>
</protein>
<evidence type="ECO:0008006" key="4">
    <source>
        <dbReference type="Google" id="ProtNLM"/>
    </source>
</evidence>
<dbReference type="Proteomes" id="UP000318288">
    <property type="component" value="Unassembled WGS sequence"/>
</dbReference>
<evidence type="ECO:0000313" key="2">
    <source>
        <dbReference type="EMBL" id="TWU58579.1"/>
    </source>
</evidence>
<reference evidence="2 3" key="1">
    <citation type="submission" date="2019-02" db="EMBL/GenBank/DDBJ databases">
        <title>Deep-cultivation of Planctomycetes and their phenomic and genomic characterization uncovers novel biology.</title>
        <authorList>
            <person name="Wiegand S."/>
            <person name="Jogler M."/>
            <person name="Boedeker C."/>
            <person name="Pinto D."/>
            <person name="Vollmers J."/>
            <person name="Rivas-Marin E."/>
            <person name="Kohn T."/>
            <person name="Peeters S.H."/>
            <person name="Heuer A."/>
            <person name="Rast P."/>
            <person name="Oberbeckmann S."/>
            <person name="Bunk B."/>
            <person name="Jeske O."/>
            <person name="Meyerdierks A."/>
            <person name="Storesund J.E."/>
            <person name="Kallscheuer N."/>
            <person name="Luecker S."/>
            <person name="Lage O.M."/>
            <person name="Pohl T."/>
            <person name="Merkel B.J."/>
            <person name="Hornburger P."/>
            <person name="Mueller R.-W."/>
            <person name="Bruemmer F."/>
            <person name="Labrenz M."/>
            <person name="Spormann A.M."/>
            <person name="Op Den Camp H."/>
            <person name="Overmann J."/>
            <person name="Amann R."/>
            <person name="Jetten M.S.M."/>
            <person name="Mascher T."/>
            <person name="Medema M.H."/>
            <person name="Devos D.P."/>
            <person name="Kaster A.-K."/>
            <person name="Ovreas L."/>
            <person name="Rohde M."/>
            <person name="Galperin M.Y."/>
            <person name="Jogler C."/>
        </authorList>
    </citation>
    <scope>NUCLEOTIDE SEQUENCE [LARGE SCALE GENOMIC DNA]</scope>
    <source>
        <strain evidence="2 3">Poly51</strain>
    </source>
</reference>
<accession>A0A5C6FG05</accession>
<dbReference type="OrthoDB" id="283083at2"/>
<keyword evidence="1" id="KW-0472">Membrane</keyword>
<evidence type="ECO:0000313" key="3">
    <source>
        <dbReference type="Proteomes" id="UP000318288"/>
    </source>
</evidence>
<keyword evidence="1" id="KW-1133">Transmembrane helix</keyword>
<dbReference type="InterPro" id="IPR025489">
    <property type="entry name" value="DUF4381"/>
</dbReference>
<dbReference type="RefSeq" id="WP_146455577.1">
    <property type="nucleotide sequence ID" value="NZ_SJPW01000002.1"/>
</dbReference>
<dbReference type="EMBL" id="SJPW01000002">
    <property type="protein sequence ID" value="TWU58579.1"/>
    <property type="molecule type" value="Genomic_DNA"/>
</dbReference>
<keyword evidence="3" id="KW-1185">Reference proteome</keyword>
<dbReference type="Pfam" id="PF14316">
    <property type="entry name" value="DUF4381"/>
    <property type="match status" value="1"/>
</dbReference>
<evidence type="ECO:0000256" key="1">
    <source>
        <dbReference type="SAM" id="Phobius"/>
    </source>
</evidence>